<name>A0A0T7P8K4_YEREN</name>
<dbReference type="Gene3D" id="3.90.75.20">
    <property type="match status" value="1"/>
</dbReference>
<feature type="domain" description="HNH nuclease" evidence="1">
    <location>
        <begin position="145"/>
        <end position="186"/>
    </location>
</feature>
<dbReference type="Proteomes" id="UP000048841">
    <property type="component" value="Unassembled WGS sequence"/>
</dbReference>
<dbReference type="SUPFAM" id="SSF54060">
    <property type="entry name" value="His-Me finger endonucleases"/>
    <property type="match status" value="1"/>
</dbReference>
<proteinExistence type="predicted"/>
<dbReference type="InterPro" id="IPR044925">
    <property type="entry name" value="His-Me_finger_sf"/>
</dbReference>
<gene>
    <name evidence="2" type="ORF">ERS137941_03532</name>
</gene>
<dbReference type="InterPro" id="IPR003615">
    <property type="entry name" value="HNH_nuc"/>
</dbReference>
<dbReference type="Pfam" id="PF13392">
    <property type="entry name" value="HNH_3"/>
    <property type="match status" value="1"/>
</dbReference>
<reference evidence="2 3" key="1">
    <citation type="submission" date="2015-03" db="EMBL/GenBank/DDBJ databases">
        <authorList>
            <person name="Murphy D."/>
        </authorList>
    </citation>
    <scope>NUCLEOTIDE SEQUENCE [LARGE SCALE GENOMIC DNA]</scope>
    <source>
        <strain evidence="2 3">IP26249</strain>
    </source>
</reference>
<accession>A0A0T7P8K4</accession>
<protein>
    <recommendedName>
        <fullName evidence="1">HNH nuclease domain-containing protein</fullName>
    </recommendedName>
</protein>
<organism evidence="2 3">
    <name type="scientific">Yersinia enterocolitica</name>
    <dbReference type="NCBI Taxonomy" id="630"/>
    <lineage>
        <taxon>Bacteria</taxon>
        <taxon>Pseudomonadati</taxon>
        <taxon>Pseudomonadota</taxon>
        <taxon>Gammaproteobacteria</taxon>
        <taxon>Enterobacterales</taxon>
        <taxon>Yersiniaceae</taxon>
        <taxon>Yersinia</taxon>
    </lineage>
</organism>
<dbReference type="AlphaFoldDB" id="A0A0T7P8K4"/>
<evidence type="ECO:0000313" key="3">
    <source>
        <dbReference type="Proteomes" id="UP000048841"/>
    </source>
</evidence>
<sequence>MTAINSFAVCPLTGEHKEAPHSVPKFLIDPITNLPATRSTLSKESRAYARIYGATAITGTQYKEMKPVEPTEGVHEVSAVTYKAVCGRFTISEDSPSGIVSTRTGKPIGSKVRYWRIAMGTGNYQLRRDPKTGETRKVYQVMSIAAHRVVFMLAHKRDIKEGCVVVHINNDQLDNRPENLKEVSHSVAAFTRKATKKAESVGYVGVGYVKRRQCYVGRCKAHGKIYYTKGYQDIHACHRALEVIRKTVGAPSIGH</sequence>
<evidence type="ECO:0000259" key="1">
    <source>
        <dbReference type="Pfam" id="PF13392"/>
    </source>
</evidence>
<dbReference type="EMBL" id="CGBR01000034">
    <property type="protein sequence ID" value="CFQ72153.1"/>
    <property type="molecule type" value="Genomic_DNA"/>
</dbReference>
<dbReference type="RefSeq" id="WP_023160668.1">
    <property type="nucleotide sequence ID" value="NZ_CGBR01000034.1"/>
</dbReference>
<evidence type="ECO:0000313" key="2">
    <source>
        <dbReference type="EMBL" id="CFQ72153.1"/>
    </source>
</evidence>